<evidence type="ECO:0000256" key="1">
    <source>
        <dbReference type="ARBA" id="ARBA00001974"/>
    </source>
</evidence>
<reference evidence="8 9" key="1">
    <citation type="submission" date="2019-04" db="EMBL/GenBank/DDBJ databases">
        <title>Psychroflexus halotolerans sp. nov., isolated from a marine solar saltern.</title>
        <authorList>
            <person name="Feng X."/>
        </authorList>
    </citation>
    <scope>NUCLEOTIDE SEQUENCE [LARGE SCALE GENOMIC DNA]</scope>
    <source>
        <strain evidence="8 9">WDS2C27</strain>
    </source>
</reference>
<accession>A0A4U5TSZ2</accession>
<keyword evidence="3" id="KW-0285">Flavoprotein</keyword>
<dbReference type="AlphaFoldDB" id="A0A4U5TSZ2"/>
<dbReference type="PANTHER" id="PTHR42784">
    <property type="entry name" value="PYRANOSE 2-OXIDASE"/>
    <property type="match status" value="1"/>
</dbReference>
<evidence type="ECO:0000256" key="2">
    <source>
        <dbReference type="ARBA" id="ARBA00010790"/>
    </source>
</evidence>
<dbReference type="EMBL" id="SWMU01000001">
    <property type="protein sequence ID" value="TKS57152.1"/>
    <property type="molecule type" value="Genomic_DNA"/>
</dbReference>
<dbReference type="OrthoDB" id="9787779at2"/>
<dbReference type="Proteomes" id="UP000306552">
    <property type="component" value="Unassembled WGS sequence"/>
</dbReference>
<evidence type="ECO:0000313" key="9">
    <source>
        <dbReference type="Proteomes" id="UP000306552"/>
    </source>
</evidence>
<dbReference type="SUPFAM" id="SSF51905">
    <property type="entry name" value="FAD/NAD(P)-binding domain"/>
    <property type="match status" value="1"/>
</dbReference>
<dbReference type="InterPro" id="IPR007867">
    <property type="entry name" value="GMC_OxRtase_C"/>
</dbReference>
<evidence type="ECO:0000259" key="6">
    <source>
        <dbReference type="Pfam" id="PF00732"/>
    </source>
</evidence>
<feature type="domain" description="Glucose-methanol-choline oxidoreductase C-terminal" evidence="7">
    <location>
        <begin position="436"/>
        <end position="557"/>
    </location>
</feature>
<dbReference type="InterPro" id="IPR000172">
    <property type="entry name" value="GMC_OxRdtase_N"/>
</dbReference>
<dbReference type="SUPFAM" id="SSF54373">
    <property type="entry name" value="FAD-linked reductases, C-terminal domain"/>
    <property type="match status" value="1"/>
</dbReference>
<keyword evidence="9" id="KW-1185">Reference proteome</keyword>
<sequence>MNRMEIDASNQQYDAIVVGTGISGGWAAKELCENGLKTLVLERGRNIEHVKDYKTAHMDPWDFPTGIEATRKTKQRKYKQHRTGYTTREPYQHFFVDDIKHPYNEKRRFDWIRGYHVGGRSLTWGRQSYRLSDIDFEANKKDGIGVDWPVRYKDIEPWYDKVEQFIGVSGENLGLKQLPDQKLLKPMNLNCVENHLKEKMNKNFDDGRTLTIGRVAHITEGKKPGAGRTTCQYRDRCMRGCPYGAYFSSNSSTLPTAASTGNMTLRPHAIVYEIIYDEKTQQATGVKIIDAKTKQKKEYKAKVIFLCASAMATNAILLQSKSRRFPNGLGNDNDQLGRNLMDHHFWVGATAIADGFENKYYKGRRANGVYIPRFRNLGGRTNTKQFIRGYGYQGGATRTSISDMVAELKYGPQLKEAILKPGQWKVDLLGFGETLPNRNNRMYLNYDKRDNWGLPTITFDADFGENELAMRKDMKQQAENMLKAAGFKEVKGYDMKDKRAMGLGIHEMGGARMGYDPKTSIVNQYNQVHTCKNVYVTDGAFMTSSGCQNPSLTYMAFTARAANHAAKQLKTKQS</sequence>
<comment type="caution">
    <text evidence="8">The sequence shown here is derived from an EMBL/GenBank/DDBJ whole genome shotgun (WGS) entry which is preliminary data.</text>
</comment>
<dbReference type="PANTHER" id="PTHR42784:SF1">
    <property type="entry name" value="PYRANOSE 2-OXIDASE"/>
    <property type="match status" value="1"/>
</dbReference>
<gene>
    <name evidence="8" type="ORF">FCN74_01670</name>
</gene>
<dbReference type="InterPro" id="IPR051473">
    <property type="entry name" value="P2Ox-like"/>
</dbReference>
<keyword evidence="5" id="KW-0560">Oxidoreductase</keyword>
<dbReference type="Pfam" id="PF05199">
    <property type="entry name" value="GMC_oxred_C"/>
    <property type="match status" value="1"/>
</dbReference>
<dbReference type="Gene3D" id="3.50.50.60">
    <property type="entry name" value="FAD/NAD(P)-binding domain"/>
    <property type="match status" value="2"/>
</dbReference>
<evidence type="ECO:0000256" key="3">
    <source>
        <dbReference type="ARBA" id="ARBA00022630"/>
    </source>
</evidence>
<name>A0A4U5TSZ2_9FLAO</name>
<feature type="domain" description="Glucose-methanol-choline oxidoreductase N-terminal" evidence="6">
    <location>
        <begin position="17"/>
        <end position="343"/>
    </location>
</feature>
<organism evidence="8 9">
    <name type="scientific">Mesohalobacter halotolerans</name>
    <dbReference type="NCBI Taxonomy" id="1883405"/>
    <lineage>
        <taxon>Bacteria</taxon>
        <taxon>Pseudomonadati</taxon>
        <taxon>Bacteroidota</taxon>
        <taxon>Flavobacteriia</taxon>
        <taxon>Flavobacteriales</taxon>
        <taxon>Flavobacteriaceae</taxon>
        <taxon>Mesohalobacter</taxon>
    </lineage>
</organism>
<dbReference type="GO" id="GO:0050660">
    <property type="term" value="F:flavin adenine dinucleotide binding"/>
    <property type="evidence" value="ECO:0007669"/>
    <property type="project" value="InterPro"/>
</dbReference>
<dbReference type="InterPro" id="IPR036188">
    <property type="entry name" value="FAD/NAD-bd_sf"/>
</dbReference>
<dbReference type="Pfam" id="PF00732">
    <property type="entry name" value="GMC_oxred_N"/>
    <property type="match status" value="1"/>
</dbReference>
<evidence type="ECO:0000256" key="5">
    <source>
        <dbReference type="ARBA" id="ARBA00023002"/>
    </source>
</evidence>
<comment type="cofactor">
    <cofactor evidence="1">
        <name>FAD</name>
        <dbReference type="ChEBI" id="CHEBI:57692"/>
    </cofactor>
</comment>
<evidence type="ECO:0000259" key="7">
    <source>
        <dbReference type="Pfam" id="PF05199"/>
    </source>
</evidence>
<keyword evidence="4" id="KW-0274">FAD</keyword>
<evidence type="ECO:0000313" key="8">
    <source>
        <dbReference type="EMBL" id="TKS57152.1"/>
    </source>
</evidence>
<dbReference type="RefSeq" id="WP_138930855.1">
    <property type="nucleotide sequence ID" value="NZ_SWMU01000001.1"/>
</dbReference>
<evidence type="ECO:0000256" key="4">
    <source>
        <dbReference type="ARBA" id="ARBA00022827"/>
    </source>
</evidence>
<protein>
    <submittedName>
        <fullName evidence="8">GMC family oxidoreductase</fullName>
    </submittedName>
</protein>
<proteinExistence type="inferred from homology"/>
<comment type="similarity">
    <text evidence="2">Belongs to the GMC oxidoreductase family.</text>
</comment>
<dbReference type="GO" id="GO:0016614">
    <property type="term" value="F:oxidoreductase activity, acting on CH-OH group of donors"/>
    <property type="evidence" value="ECO:0007669"/>
    <property type="project" value="InterPro"/>
</dbReference>